<dbReference type="RefSeq" id="WP_034356031.1">
    <property type="nucleotide sequence ID" value="NZ_JRPR02000001.1"/>
</dbReference>
<dbReference type="STRING" id="1677920.LS71_07575"/>
<organism evidence="2 3">
    <name type="scientific">Helicobacter jaachi</name>
    <dbReference type="NCBI Taxonomy" id="1677920"/>
    <lineage>
        <taxon>Bacteria</taxon>
        <taxon>Pseudomonadati</taxon>
        <taxon>Campylobacterota</taxon>
        <taxon>Epsilonproteobacteria</taxon>
        <taxon>Campylobacterales</taxon>
        <taxon>Helicobacteraceae</taxon>
        <taxon>Helicobacter</taxon>
    </lineage>
</organism>
<reference evidence="2 3" key="1">
    <citation type="journal article" date="2014" name="Genome Announc.">
        <title>Draft genome sequences of eight enterohepatic helicobacter species isolated from both laboratory and wild rodents.</title>
        <authorList>
            <person name="Sheh A."/>
            <person name="Shen Z."/>
            <person name="Fox J.G."/>
        </authorList>
    </citation>
    <scope>NUCLEOTIDE SEQUENCE [LARGE SCALE GENOMIC DNA]</scope>
    <source>
        <strain evidence="2 3">MIT 09-6949</strain>
    </source>
</reference>
<sequence length="308" mass="35576">MLTFIFAIAVFIFMALIGLGLVSFSLSIFAFVFEKYVLVLLSFFIFLYRIITFPQAQPESSEDGSHHNSKILLDAYSGIDSLLKRGEVNEAINVVERDFHSRLEPQYASKEFLDSTFARARTLGIASLKYAKAYFYTTIYLKRLILFLVFVLPFVIAYFACYFYANYEYKTKTFERTQSVFVKNTKGVWEGLKKYGIEIKQDSIFLYDKSVQLFTKDTKSFSKTCGALWDIFFDGVVDFALHAFLLALTIAINPVSLVIIIMWLCYFVLYRLINAFNLGTKRFVYRLYNRGRIDAGDNLLRMPDGTLP</sequence>
<evidence type="ECO:0000256" key="1">
    <source>
        <dbReference type="SAM" id="Phobius"/>
    </source>
</evidence>
<comment type="caution">
    <text evidence="2">The sequence shown here is derived from an EMBL/GenBank/DDBJ whole genome shotgun (WGS) entry which is preliminary data.</text>
</comment>
<name>A0A4U8TDA5_9HELI</name>
<feature type="transmembrane region" description="Helical" evidence="1">
    <location>
        <begin position="239"/>
        <end position="272"/>
    </location>
</feature>
<feature type="transmembrane region" description="Helical" evidence="1">
    <location>
        <begin position="7"/>
        <end position="30"/>
    </location>
</feature>
<feature type="transmembrane region" description="Helical" evidence="1">
    <location>
        <begin position="36"/>
        <end position="51"/>
    </location>
</feature>
<keyword evidence="1" id="KW-1133">Transmembrane helix</keyword>
<evidence type="ECO:0000313" key="2">
    <source>
        <dbReference type="EMBL" id="TLD97644.1"/>
    </source>
</evidence>
<keyword evidence="3" id="KW-1185">Reference proteome</keyword>
<keyword evidence="1" id="KW-0472">Membrane</keyword>
<dbReference type="EMBL" id="JRPR02000001">
    <property type="protein sequence ID" value="TLD97644.1"/>
    <property type="molecule type" value="Genomic_DNA"/>
</dbReference>
<dbReference type="AlphaFoldDB" id="A0A4U8TDA5"/>
<proteinExistence type="predicted"/>
<feature type="transmembrane region" description="Helical" evidence="1">
    <location>
        <begin position="144"/>
        <end position="165"/>
    </location>
</feature>
<evidence type="ECO:0000313" key="3">
    <source>
        <dbReference type="Proteomes" id="UP000029733"/>
    </source>
</evidence>
<keyword evidence="1" id="KW-0812">Transmembrane</keyword>
<dbReference type="Proteomes" id="UP000029733">
    <property type="component" value="Unassembled WGS sequence"/>
</dbReference>
<gene>
    <name evidence="2" type="ORF">LS71_002560</name>
</gene>
<accession>A0A4U8TDA5</accession>
<protein>
    <submittedName>
        <fullName evidence="2">Uncharacterized protein</fullName>
    </submittedName>
</protein>